<evidence type="ECO:0000313" key="3">
    <source>
        <dbReference type="Proteomes" id="UP000008311"/>
    </source>
</evidence>
<feature type="region of interest" description="Disordered" evidence="1">
    <location>
        <begin position="39"/>
        <end position="126"/>
    </location>
</feature>
<feature type="region of interest" description="Disordered" evidence="1">
    <location>
        <begin position="161"/>
        <end position="196"/>
    </location>
</feature>
<feature type="compositionally biased region" description="Polar residues" evidence="1">
    <location>
        <begin position="175"/>
        <end position="186"/>
    </location>
</feature>
<dbReference type="Proteomes" id="UP000008311">
    <property type="component" value="Unassembled WGS sequence"/>
</dbReference>
<dbReference type="InParanoid" id="B9TFJ6"/>
<gene>
    <name evidence="2" type="ORF">RCOM_1790480</name>
</gene>
<proteinExistence type="predicted"/>
<accession>B9TFJ6</accession>
<feature type="non-terminal residue" evidence="2">
    <location>
        <position position="1"/>
    </location>
</feature>
<sequence>PQHVRRQDACRCPRHPARAVARELDRGIDDQIAGFLPVAEQAGDDGERPPARGIAAGRVNGGCAAGLLPRRQRRRRSRHGRGDPVSAGTPAGRRASGRTAAPRRCASHQPTRRRSSQRYARSVCGERCARSRRNSARACASSATPSELVGDAFMKRPARVSHVRSAAESPLPEATSANASDSSLSTGPAAAASPDGRFAPLLTSVTSSAVAAGRWRNRRRCACSTRARIASAAGAAPSAARCRRPWLQYSIAASCSSSSAKTAGCARFASASEGATRLRSVRVQRR</sequence>
<evidence type="ECO:0000313" key="2">
    <source>
        <dbReference type="EMBL" id="EEF25369.1"/>
    </source>
</evidence>
<keyword evidence="3" id="KW-1185">Reference proteome</keyword>
<reference evidence="3" key="1">
    <citation type="journal article" date="2010" name="Nat. Biotechnol.">
        <title>Draft genome sequence of the oilseed species Ricinus communis.</title>
        <authorList>
            <person name="Chan A.P."/>
            <person name="Crabtree J."/>
            <person name="Zhao Q."/>
            <person name="Lorenzi H."/>
            <person name="Orvis J."/>
            <person name="Puiu D."/>
            <person name="Melake-Berhan A."/>
            <person name="Jones K.M."/>
            <person name="Redman J."/>
            <person name="Chen G."/>
            <person name="Cahoon E.B."/>
            <person name="Gedil M."/>
            <person name="Stanke M."/>
            <person name="Haas B.J."/>
            <person name="Wortman J.R."/>
            <person name="Fraser-Liggett C.M."/>
            <person name="Ravel J."/>
            <person name="Rabinowicz P.D."/>
        </authorList>
    </citation>
    <scope>NUCLEOTIDE SEQUENCE [LARGE SCALE GENOMIC DNA]</scope>
    <source>
        <strain evidence="3">cv. Hale</strain>
    </source>
</reference>
<organism evidence="2 3">
    <name type="scientific">Ricinus communis</name>
    <name type="common">Castor bean</name>
    <dbReference type="NCBI Taxonomy" id="3988"/>
    <lineage>
        <taxon>Eukaryota</taxon>
        <taxon>Viridiplantae</taxon>
        <taxon>Streptophyta</taxon>
        <taxon>Embryophyta</taxon>
        <taxon>Tracheophyta</taxon>
        <taxon>Spermatophyta</taxon>
        <taxon>Magnoliopsida</taxon>
        <taxon>eudicotyledons</taxon>
        <taxon>Gunneridae</taxon>
        <taxon>Pentapetalae</taxon>
        <taxon>rosids</taxon>
        <taxon>fabids</taxon>
        <taxon>Malpighiales</taxon>
        <taxon>Euphorbiaceae</taxon>
        <taxon>Acalyphoideae</taxon>
        <taxon>Acalypheae</taxon>
        <taxon>Ricinus</taxon>
    </lineage>
</organism>
<evidence type="ECO:0000256" key="1">
    <source>
        <dbReference type="SAM" id="MobiDB-lite"/>
    </source>
</evidence>
<feature type="compositionally biased region" description="Basic residues" evidence="1">
    <location>
        <begin position="70"/>
        <end position="79"/>
    </location>
</feature>
<dbReference type="AlphaFoldDB" id="B9TFJ6"/>
<protein>
    <submittedName>
        <fullName evidence="2">Uncharacterized protein</fullName>
    </submittedName>
</protein>
<name>B9TFJ6_RICCO</name>
<dbReference type="EMBL" id="EQ979841">
    <property type="protein sequence ID" value="EEF25369.1"/>
    <property type="molecule type" value="Genomic_DNA"/>
</dbReference>